<reference evidence="1 2" key="1">
    <citation type="submission" date="2019-07" db="EMBL/GenBank/DDBJ databases">
        <title>Whole genome shotgun sequence of Marinococcus halophilus NBRC 102359.</title>
        <authorList>
            <person name="Hosoyama A."/>
            <person name="Uohara A."/>
            <person name="Ohji S."/>
            <person name="Ichikawa N."/>
        </authorList>
    </citation>
    <scope>NUCLEOTIDE SEQUENCE [LARGE SCALE GENOMIC DNA]</scope>
    <source>
        <strain evidence="1 2">NBRC 102359</strain>
    </source>
</reference>
<accession>A0A510Y4V7</accession>
<evidence type="ECO:0000313" key="2">
    <source>
        <dbReference type="Proteomes" id="UP000321051"/>
    </source>
</evidence>
<dbReference type="OrthoDB" id="2966896at2"/>
<comment type="caution">
    <text evidence="1">The sequence shown here is derived from an EMBL/GenBank/DDBJ whole genome shotgun (WGS) entry which is preliminary data.</text>
</comment>
<name>A0A510Y4V7_MARHA</name>
<dbReference type="EMBL" id="BJUN01000003">
    <property type="protein sequence ID" value="GEK57821.1"/>
    <property type="molecule type" value="Genomic_DNA"/>
</dbReference>
<proteinExistence type="predicted"/>
<dbReference type="STRING" id="1371.GCA_900166605_02825"/>
<organism evidence="1 2">
    <name type="scientific">Marinococcus halophilus</name>
    <dbReference type="NCBI Taxonomy" id="1371"/>
    <lineage>
        <taxon>Bacteria</taxon>
        <taxon>Bacillati</taxon>
        <taxon>Bacillota</taxon>
        <taxon>Bacilli</taxon>
        <taxon>Bacillales</taxon>
        <taxon>Bacillaceae</taxon>
        <taxon>Marinococcus</taxon>
    </lineage>
</organism>
<gene>
    <name evidence="1" type="ORF">MHA01_07260</name>
</gene>
<keyword evidence="2" id="KW-1185">Reference proteome</keyword>
<sequence>MSNIKMDRKTAARIRRDGGVVTLDPFYFWNQKKDKGPVDTVVQVGSPAETATYTLYQFEDISVYVHERLQLKKELRLFLHGFGPFEHLNCAGVKRFSKPQKTANAVS</sequence>
<dbReference type="AlphaFoldDB" id="A0A510Y4V7"/>
<dbReference type="RefSeq" id="WP_079476513.1">
    <property type="nucleotide sequence ID" value="NZ_BJUN01000003.1"/>
</dbReference>
<protein>
    <submittedName>
        <fullName evidence="1">Uncharacterized protein</fullName>
    </submittedName>
</protein>
<evidence type="ECO:0000313" key="1">
    <source>
        <dbReference type="EMBL" id="GEK57821.1"/>
    </source>
</evidence>
<dbReference type="Proteomes" id="UP000321051">
    <property type="component" value="Unassembled WGS sequence"/>
</dbReference>